<organism evidence="2 3">
    <name type="scientific">Venturia nashicola</name>
    <dbReference type="NCBI Taxonomy" id="86259"/>
    <lineage>
        <taxon>Eukaryota</taxon>
        <taxon>Fungi</taxon>
        <taxon>Dikarya</taxon>
        <taxon>Ascomycota</taxon>
        <taxon>Pezizomycotina</taxon>
        <taxon>Dothideomycetes</taxon>
        <taxon>Pleosporomycetidae</taxon>
        <taxon>Venturiales</taxon>
        <taxon>Venturiaceae</taxon>
        <taxon>Venturia</taxon>
    </lineage>
</organism>
<evidence type="ECO:0000313" key="2">
    <source>
        <dbReference type="EMBL" id="TID20321.1"/>
    </source>
</evidence>
<accession>A0A4Z1NWQ6</accession>
<keyword evidence="3" id="KW-1185">Reference proteome</keyword>
<proteinExistence type="predicted"/>
<evidence type="ECO:0000256" key="1">
    <source>
        <dbReference type="SAM" id="MobiDB-lite"/>
    </source>
</evidence>
<feature type="region of interest" description="Disordered" evidence="1">
    <location>
        <begin position="81"/>
        <end position="111"/>
    </location>
</feature>
<evidence type="ECO:0000313" key="3">
    <source>
        <dbReference type="Proteomes" id="UP000298493"/>
    </source>
</evidence>
<dbReference type="AlphaFoldDB" id="A0A4Z1NWQ6"/>
<feature type="compositionally biased region" description="Polar residues" evidence="1">
    <location>
        <begin position="81"/>
        <end position="94"/>
    </location>
</feature>
<protein>
    <submittedName>
        <fullName evidence="2">Uncharacterized protein</fullName>
    </submittedName>
</protein>
<comment type="caution">
    <text evidence="2">The sequence shown here is derived from an EMBL/GenBank/DDBJ whole genome shotgun (WGS) entry which is preliminary data.</text>
</comment>
<reference evidence="2 3" key="1">
    <citation type="submission" date="2019-04" db="EMBL/GenBank/DDBJ databases">
        <title>High contiguity whole genome sequence and gene annotation resource for two Venturia nashicola isolates.</title>
        <authorList>
            <person name="Prokchorchik M."/>
            <person name="Won K."/>
            <person name="Lee Y."/>
            <person name="Choi E.D."/>
            <person name="Segonzac C."/>
            <person name="Sohn K.H."/>
        </authorList>
    </citation>
    <scope>NUCLEOTIDE SEQUENCE [LARGE SCALE GENOMIC DNA]</scope>
    <source>
        <strain evidence="2 3">PRI2</strain>
    </source>
</reference>
<name>A0A4Z1NWQ6_9PEZI</name>
<sequence>MPSRNLDSRGSPSGGSGNPSNAYGAFQDRQAERSQHDQQVSFARQATVALHNSMNPTPQNHYLPHQGYGVAYSHQQPQYQNPQFTSQISPSGMNASFPIQIPPSTQPIYNQPPPVAAPNIHELEYIIDVFVRKGSQDFSSLLAHYHQDRQLMAVLATAALHKYKHAQMKIERAVARLRLKQEDEQNEGDIELINEIIQMLTGKIPLAAMFYGL</sequence>
<feature type="compositionally biased region" description="Pro residues" evidence="1">
    <location>
        <begin position="100"/>
        <end position="111"/>
    </location>
</feature>
<gene>
    <name evidence="2" type="ORF">E6O75_ATG07781</name>
</gene>
<dbReference type="Proteomes" id="UP000298493">
    <property type="component" value="Unassembled WGS sequence"/>
</dbReference>
<feature type="region of interest" description="Disordered" evidence="1">
    <location>
        <begin position="1"/>
        <end position="41"/>
    </location>
</feature>
<dbReference type="EMBL" id="SNSC02000011">
    <property type="protein sequence ID" value="TID20321.1"/>
    <property type="molecule type" value="Genomic_DNA"/>
</dbReference>